<evidence type="ECO:0000313" key="8">
    <source>
        <dbReference type="EMBL" id="STT02361.1"/>
    </source>
</evidence>
<dbReference type="AlphaFoldDB" id="A0A377UYF0"/>
<evidence type="ECO:0000313" key="9">
    <source>
        <dbReference type="Proteomes" id="UP000255518"/>
    </source>
</evidence>
<dbReference type="GO" id="GO:0070475">
    <property type="term" value="P:rRNA base methylation"/>
    <property type="evidence" value="ECO:0007669"/>
    <property type="project" value="TreeGrafter"/>
</dbReference>
<dbReference type="EC" id="2.1.1.181" evidence="6"/>
<evidence type="ECO:0000256" key="4">
    <source>
        <dbReference type="ARBA" id="ARBA00022679"/>
    </source>
</evidence>
<dbReference type="InterPro" id="IPR010286">
    <property type="entry name" value="METTL16/RlmF"/>
</dbReference>
<comment type="similarity">
    <text evidence="6">Belongs to the methyltransferase superfamily. METTL16/RlmF family.</text>
</comment>
<evidence type="ECO:0000256" key="2">
    <source>
        <dbReference type="ARBA" id="ARBA00022552"/>
    </source>
</evidence>
<feature type="region of interest" description="Disordered" evidence="7">
    <location>
        <begin position="305"/>
        <end position="353"/>
    </location>
</feature>
<dbReference type="CDD" id="cd02440">
    <property type="entry name" value="AdoMet_MTases"/>
    <property type="match status" value="1"/>
</dbReference>
<gene>
    <name evidence="6 8" type="primary">rlmF</name>
    <name evidence="8" type="ORF">NCTC13443_02712</name>
</gene>
<dbReference type="Gene3D" id="3.40.50.150">
    <property type="entry name" value="Vaccinia Virus protein VP39"/>
    <property type="match status" value="1"/>
</dbReference>
<accession>A0A377UYF0</accession>
<dbReference type="InterPro" id="IPR016909">
    <property type="entry name" value="rRNA_lsu_MeTfrase_F"/>
</dbReference>
<comment type="subcellular location">
    <subcellularLocation>
        <location evidence="6">Cytoplasm</location>
    </subcellularLocation>
</comment>
<dbReference type="Proteomes" id="UP000255518">
    <property type="component" value="Unassembled WGS sequence"/>
</dbReference>
<comment type="function">
    <text evidence="6">Specifically methylates the adenine in position 1618 of 23S rRNA.</text>
</comment>
<keyword evidence="3 6" id="KW-0489">Methyltransferase</keyword>
<dbReference type="EMBL" id="UGKT01000001">
    <property type="protein sequence ID" value="STT02361.1"/>
    <property type="molecule type" value="Genomic_DNA"/>
</dbReference>
<dbReference type="FunFam" id="3.40.50.150:FF:000045">
    <property type="entry name" value="Ribosomal RNA large subunit methyltransferase F"/>
    <property type="match status" value="1"/>
</dbReference>
<dbReference type="GO" id="GO:0052907">
    <property type="term" value="F:23S rRNA (adenine(1618)-N(6))-methyltransferase activity"/>
    <property type="evidence" value="ECO:0007669"/>
    <property type="project" value="UniProtKB-EC"/>
</dbReference>
<dbReference type="Pfam" id="PF05971">
    <property type="entry name" value="Methyltransf_10"/>
    <property type="match status" value="1"/>
</dbReference>
<name>A0A377UYF0_KLEPN</name>
<evidence type="ECO:0000256" key="3">
    <source>
        <dbReference type="ARBA" id="ARBA00022603"/>
    </source>
</evidence>
<keyword evidence="1 6" id="KW-0963">Cytoplasm</keyword>
<keyword evidence="5 6" id="KW-0949">S-adenosyl-L-methionine</keyword>
<dbReference type="NCBIfam" id="NF008725">
    <property type="entry name" value="PRK11727.1"/>
    <property type="match status" value="1"/>
</dbReference>
<feature type="compositionally biased region" description="Basic and acidic residues" evidence="7">
    <location>
        <begin position="325"/>
        <end position="334"/>
    </location>
</feature>
<dbReference type="PIRSF" id="PIRSF029038">
    <property type="entry name" value="Mtase_YbiN_prd"/>
    <property type="match status" value="1"/>
</dbReference>
<dbReference type="InterPro" id="IPR029063">
    <property type="entry name" value="SAM-dependent_MTases_sf"/>
</dbReference>
<keyword evidence="2 6" id="KW-0698">rRNA processing</keyword>
<feature type="compositionally biased region" description="Polar residues" evidence="7">
    <location>
        <begin position="344"/>
        <end position="353"/>
    </location>
</feature>
<dbReference type="PANTHER" id="PTHR13393">
    <property type="entry name" value="SAM-DEPENDENT METHYLTRANSFERASE"/>
    <property type="match status" value="1"/>
</dbReference>
<proteinExistence type="inferred from homology"/>
<evidence type="ECO:0000256" key="6">
    <source>
        <dbReference type="HAMAP-Rule" id="MF_01848"/>
    </source>
</evidence>
<comment type="catalytic activity">
    <reaction evidence="6">
        <text>adenosine(1618) in 23S rRNA + S-adenosyl-L-methionine = N(6)-methyladenosine(1618) in 23S rRNA + S-adenosyl-L-homocysteine + H(+)</text>
        <dbReference type="Rhea" id="RHEA:16497"/>
        <dbReference type="Rhea" id="RHEA-COMP:10229"/>
        <dbReference type="Rhea" id="RHEA-COMP:10231"/>
        <dbReference type="ChEBI" id="CHEBI:15378"/>
        <dbReference type="ChEBI" id="CHEBI:57856"/>
        <dbReference type="ChEBI" id="CHEBI:59789"/>
        <dbReference type="ChEBI" id="CHEBI:74411"/>
        <dbReference type="ChEBI" id="CHEBI:74449"/>
        <dbReference type="EC" id="2.1.1.181"/>
    </reaction>
</comment>
<evidence type="ECO:0000256" key="7">
    <source>
        <dbReference type="SAM" id="MobiDB-lite"/>
    </source>
</evidence>
<protein>
    <recommendedName>
        <fullName evidence="6">Ribosomal RNA large subunit methyltransferase F</fullName>
        <ecNumber evidence="6">2.1.1.181</ecNumber>
    </recommendedName>
    <alternativeName>
        <fullName evidence="6">23S rRNA mA1618 methyltransferase</fullName>
    </alternativeName>
    <alternativeName>
        <fullName evidence="6">rRNA adenine N-6-methyltransferase</fullName>
    </alternativeName>
</protein>
<feature type="compositionally biased region" description="Low complexity" evidence="7">
    <location>
        <begin position="313"/>
        <end position="324"/>
    </location>
</feature>
<dbReference type="GO" id="GO:0005737">
    <property type="term" value="C:cytoplasm"/>
    <property type="evidence" value="ECO:0007669"/>
    <property type="project" value="UniProtKB-SubCell"/>
</dbReference>
<evidence type="ECO:0000256" key="1">
    <source>
        <dbReference type="ARBA" id="ARBA00022490"/>
    </source>
</evidence>
<dbReference type="HAMAP" id="MF_01848">
    <property type="entry name" value="23SrRNA_methyltr_F"/>
    <property type="match status" value="1"/>
</dbReference>
<keyword evidence="4 6" id="KW-0808">Transferase</keyword>
<reference evidence="8 9" key="1">
    <citation type="submission" date="2018-06" db="EMBL/GenBank/DDBJ databases">
        <authorList>
            <consortium name="Pathogen Informatics"/>
            <person name="Doyle S."/>
        </authorList>
    </citation>
    <scope>NUCLEOTIDE SEQUENCE [LARGE SCALE GENOMIC DNA]</scope>
    <source>
        <strain evidence="8 9">NCTC13443</strain>
    </source>
</reference>
<organism evidence="8 9">
    <name type="scientific">Klebsiella pneumoniae</name>
    <dbReference type="NCBI Taxonomy" id="573"/>
    <lineage>
        <taxon>Bacteria</taxon>
        <taxon>Pseudomonadati</taxon>
        <taxon>Pseudomonadota</taxon>
        <taxon>Gammaproteobacteria</taxon>
        <taxon>Enterobacterales</taxon>
        <taxon>Enterobacteriaceae</taxon>
        <taxon>Klebsiella/Raoultella group</taxon>
        <taxon>Klebsiella</taxon>
        <taxon>Klebsiella pneumoniae complex</taxon>
    </lineage>
</organism>
<dbReference type="PANTHER" id="PTHR13393:SF0">
    <property type="entry name" value="RNA N6-ADENOSINE-METHYLTRANSFERASE METTL16"/>
    <property type="match status" value="1"/>
</dbReference>
<dbReference type="SUPFAM" id="SSF53335">
    <property type="entry name" value="S-adenosyl-L-methionine-dependent methyltransferases"/>
    <property type="match status" value="1"/>
</dbReference>
<sequence>MKAQKPGLHPRNRHHQRYDLPALCQAHPDLQGYITLNPLGEQTIDFANPQAVKALNKALLAHFYAVKHWDIPDGFLCPPVPGRADYIHHLADLLAGDSGEVPKDATILDIGTGANLIYPLIGAHEYGWRFTGSEINPQAFASAQAIINGNPGLTRQIRLRRQKESQAIFHGVIHKNETYDATLCNPPFHDSAESARAGGERKRRNLGLGAESGLNFGGQQQELWCEGGEVAFISQMIRESQAFARQVKWFTSLVSRGDNLPPLYRLLTEVGAVKVVKKEMARGKSKVAFSPGALWTTPNAVVHSNATRRPGCRRPASAAAARSVPAREPRRDRSAFSPGCRGQNAPSTASAAG</sequence>
<evidence type="ECO:0000256" key="5">
    <source>
        <dbReference type="ARBA" id="ARBA00022691"/>
    </source>
</evidence>